<gene>
    <name evidence="1" type="ORF">DPMN_034289</name>
</gene>
<comment type="caution">
    <text evidence="1">The sequence shown here is derived from an EMBL/GenBank/DDBJ whole genome shotgun (WGS) entry which is preliminary data.</text>
</comment>
<keyword evidence="2" id="KW-1185">Reference proteome</keyword>
<organism evidence="1 2">
    <name type="scientific">Dreissena polymorpha</name>
    <name type="common">Zebra mussel</name>
    <name type="synonym">Mytilus polymorpha</name>
    <dbReference type="NCBI Taxonomy" id="45954"/>
    <lineage>
        <taxon>Eukaryota</taxon>
        <taxon>Metazoa</taxon>
        <taxon>Spiralia</taxon>
        <taxon>Lophotrochozoa</taxon>
        <taxon>Mollusca</taxon>
        <taxon>Bivalvia</taxon>
        <taxon>Autobranchia</taxon>
        <taxon>Heteroconchia</taxon>
        <taxon>Euheterodonta</taxon>
        <taxon>Imparidentia</taxon>
        <taxon>Neoheterodontei</taxon>
        <taxon>Myida</taxon>
        <taxon>Dreissenoidea</taxon>
        <taxon>Dreissenidae</taxon>
        <taxon>Dreissena</taxon>
    </lineage>
</organism>
<reference evidence="1" key="1">
    <citation type="journal article" date="2019" name="bioRxiv">
        <title>The Genome of the Zebra Mussel, Dreissena polymorpha: A Resource for Invasive Species Research.</title>
        <authorList>
            <person name="McCartney M.A."/>
            <person name="Auch B."/>
            <person name="Kono T."/>
            <person name="Mallez S."/>
            <person name="Zhang Y."/>
            <person name="Obille A."/>
            <person name="Becker A."/>
            <person name="Abrahante J.E."/>
            <person name="Garbe J."/>
            <person name="Badalamenti J.P."/>
            <person name="Herman A."/>
            <person name="Mangelson H."/>
            <person name="Liachko I."/>
            <person name="Sullivan S."/>
            <person name="Sone E.D."/>
            <person name="Koren S."/>
            <person name="Silverstein K.A.T."/>
            <person name="Beckman K.B."/>
            <person name="Gohl D.M."/>
        </authorList>
    </citation>
    <scope>NUCLEOTIDE SEQUENCE</scope>
    <source>
        <strain evidence="1">Duluth1</strain>
        <tissue evidence="1">Whole animal</tissue>
    </source>
</reference>
<reference evidence="1" key="2">
    <citation type="submission" date="2020-11" db="EMBL/GenBank/DDBJ databases">
        <authorList>
            <person name="McCartney M.A."/>
            <person name="Auch B."/>
            <person name="Kono T."/>
            <person name="Mallez S."/>
            <person name="Becker A."/>
            <person name="Gohl D.M."/>
            <person name="Silverstein K.A.T."/>
            <person name="Koren S."/>
            <person name="Bechman K.B."/>
            <person name="Herman A."/>
            <person name="Abrahante J.E."/>
            <person name="Garbe J."/>
        </authorList>
    </citation>
    <scope>NUCLEOTIDE SEQUENCE</scope>
    <source>
        <strain evidence="1">Duluth1</strain>
        <tissue evidence="1">Whole animal</tissue>
    </source>
</reference>
<sequence length="77" mass="8790">MEVFGAESTHAICPRALTGIFRSQYELRPVSVSHRAEALRQSDDRWPMYLSMGNTLIFADTRTMNRMSGDRLAITVR</sequence>
<dbReference type="AlphaFoldDB" id="A0A9D4RLY4"/>
<evidence type="ECO:0000313" key="2">
    <source>
        <dbReference type="Proteomes" id="UP000828390"/>
    </source>
</evidence>
<accession>A0A9D4RLY4</accession>
<evidence type="ECO:0000313" key="1">
    <source>
        <dbReference type="EMBL" id="KAH3871095.1"/>
    </source>
</evidence>
<name>A0A9D4RLY4_DREPO</name>
<proteinExistence type="predicted"/>
<dbReference type="Proteomes" id="UP000828390">
    <property type="component" value="Unassembled WGS sequence"/>
</dbReference>
<protein>
    <submittedName>
        <fullName evidence="1">Uncharacterized protein</fullName>
    </submittedName>
</protein>
<dbReference type="EMBL" id="JAIWYP010000002">
    <property type="protein sequence ID" value="KAH3871095.1"/>
    <property type="molecule type" value="Genomic_DNA"/>
</dbReference>